<feature type="domain" description="Lin1244/Lin1753-like N-terminal" evidence="2">
    <location>
        <begin position="18"/>
        <end position="98"/>
    </location>
</feature>
<dbReference type="EMBL" id="AP024484">
    <property type="protein sequence ID" value="BCS86100.1"/>
    <property type="molecule type" value="Genomic_DNA"/>
</dbReference>
<gene>
    <name evidence="3" type="ORF">prwr041_19930</name>
</gene>
<reference evidence="3 4" key="1">
    <citation type="journal article" date="2022" name="Int. J. Syst. Evol. Microbiol.">
        <title>Prevotella herbatica sp. nov., a plant polysaccharide-decomposing anaerobic bacterium isolated from a methanogenic reactor.</title>
        <authorList>
            <person name="Uek A."/>
            <person name="Tonouchi A."/>
            <person name="Kaku N."/>
            <person name="Ueki K."/>
        </authorList>
    </citation>
    <scope>NUCLEOTIDE SEQUENCE [LARGE SCALE GENOMIC DNA]</scope>
    <source>
        <strain evidence="3 4">WR041</strain>
    </source>
</reference>
<feature type="compositionally biased region" description="Polar residues" evidence="1">
    <location>
        <begin position="167"/>
        <end position="179"/>
    </location>
</feature>
<name>A0ABN6EJK2_9BACT</name>
<dbReference type="RefSeq" id="WP_207153692.1">
    <property type="nucleotide sequence ID" value="NZ_AP024484.1"/>
</dbReference>
<evidence type="ECO:0000313" key="4">
    <source>
        <dbReference type="Proteomes" id="UP001319045"/>
    </source>
</evidence>
<keyword evidence="4" id="KW-1185">Reference proteome</keyword>
<dbReference type="InterPro" id="IPR025400">
    <property type="entry name" value="Lin1244/Lin1753-like_N"/>
</dbReference>
<feature type="region of interest" description="Disordered" evidence="1">
    <location>
        <begin position="110"/>
        <end position="188"/>
    </location>
</feature>
<sequence>MSYTSKQTKNSPFLKVRRNITSMPEMADLLNEEGSTGFGTYMMILIYLTKCNNCVGLYNKSTLRSLSAEAHKSSSYIRNIINNYGLFVVEDKVFYSQELCQTLNIDFTVNSSSSEDEPEPKYRSNSKRKTSKKDANELNSNSIENESKLNHKSIQNESRLNHESIRNQRNGNKHNTYTHAQPREDIDIDIDIDKDKRYSSSTTTNIKSDDVNANVGSSSDSIKKSFADADWVKSISGVTALDLTDKTVADACMEWFGMQCKAKGKTFDTDENARWYFCNLLQQGRKTRESFDEYYKQYKYDEMVRKTAMECCEDDYYDYKENGRRYDSHHQIIPPDAPRQIDPNTIWSWIKLEFIPVGDFKMDPEMDARSKYYDEYRRIHNMK</sequence>
<accession>A0ABN6EJK2</accession>
<protein>
    <recommendedName>
        <fullName evidence="2">Lin1244/Lin1753-like N-terminal domain-containing protein</fullName>
    </recommendedName>
</protein>
<evidence type="ECO:0000259" key="2">
    <source>
        <dbReference type="Pfam" id="PF14297"/>
    </source>
</evidence>
<proteinExistence type="predicted"/>
<organism evidence="3 4">
    <name type="scientific">Prevotella herbatica</name>
    <dbReference type="NCBI Taxonomy" id="2801997"/>
    <lineage>
        <taxon>Bacteria</taxon>
        <taxon>Pseudomonadati</taxon>
        <taxon>Bacteroidota</taxon>
        <taxon>Bacteroidia</taxon>
        <taxon>Bacteroidales</taxon>
        <taxon>Prevotellaceae</taxon>
        <taxon>Prevotella</taxon>
    </lineage>
</organism>
<evidence type="ECO:0000256" key="1">
    <source>
        <dbReference type="SAM" id="MobiDB-lite"/>
    </source>
</evidence>
<dbReference type="Proteomes" id="UP001319045">
    <property type="component" value="Chromosome"/>
</dbReference>
<dbReference type="Pfam" id="PF14297">
    <property type="entry name" value="Lin1244_N"/>
    <property type="match status" value="1"/>
</dbReference>
<evidence type="ECO:0000313" key="3">
    <source>
        <dbReference type="EMBL" id="BCS86100.1"/>
    </source>
</evidence>